<dbReference type="OrthoDB" id="300780at2759"/>
<dbReference type="InterPro" id="IPR038765">
    <property type="entry name" value="Papain-like_cys_pep_sf"/>
</dbReference>
<feature type="compositionally biased region" description="Basic and acidic residues" evidence="7">
    <location>
        <begin position="743"/>
        <end position="756"/>
    </location>
</feature>
<dbReference type="STRING" id="1071382.H2AQ95"/>
<dbReference type="NCBIfam" id="TIGR00605">
    <property type="entry name" value="rad4"/>
    <property type="match status" value="1"/>
</dbReference>
<proteinExistence type="inferred from homology"/>
<feature type="compositionally biased region" description="Polar residues" evidence="7">
    <location>
        <begin position="39"/>
        <end position="50"/>
    </location>
</feature>
<evidence type="ECO:0008006" key="13">
    <source>
        <dbReference type="Google" id="ProtNLM"/>
    </source>
</evidence>
<feature type="compositionally biased region" description="Polar residues" evidence="7">
    <location>
        <begin position="719"/>
        <end position="728"/>
    </location>
</feature>
<feature type="domain" description="Rad4 beta-hairpin" evidence="9">
    <location>
        <begin position="495"/>
        <end position="549"/>
    </location>
</feature>
<evidence type="ECO:0000256" key="4">
    <source>
        <dbReference type="ARBA" id="ARBA00023125"/>
    </source>
</evidence>
<dbReference type="HOGENOM" id="CLU_003639_1_2_1"/>
<dbReference type="GO" id="GO:0043161">
    <property type="term" value="P:proteasome-mediated ubiquitin-dependent protein catabolic process"/>
    <property type="evidence" value="ECO:0007669"/>
    <property type="project" value="EnsemblFungi"/>
</dbReference>
<protein>
    <recommendedName>
        <fullName evidence="13">Rad4 beta-hairpin domain-containing protein</fullName>
    </recommendedName>
</protein>
<keyword evidence="12" id="KW-1185">Reference proteome</keyword>
<keyword evidence="3" id="KW-0227">DNA damage</keyword>
<evidence type="ECO:0000313" key="12">
    <source>
        <dbReference type="Proteomes" id="UP000005220"/>
    </source>
</evidence>
<dbReference type="InterPro" id="IPR042488">
    <property type="entry name" value="Rad4_BHD3_sf"/>
</dbReference>
<dbReference type="SMART" id="SM01032">
    <property type="entry name" value="BHD_3"/>
    <property type="match status" value="1"/>
</dbReference>
<reference evidence="11 12" key="1">
    <citation type="journal article" date="2011" name="Proc. Natl. Acad. Sci. U.S.A.">
        <title>Evolutionary erosion of yeast sex chromosomes by mating-type switching accidents.</title>
        <authorList>
            <person name="Gordon J.L."/>
            <person name="Armisen D."/>
            <person name="Proux-Wera E."/>
            <person name="Oheigeartaigh S.S."/>
            <person name="Byrne K.P."/>
            <person name="Wolfe K.H."/>
        </authorList>
    </citation>
    <scope>NUCLEOTIDE SEQUENCE [LARGE SCALE GENOMIC DNA]</scope>
    <source>
        <strain evidence="12">ATCC 22294 / BCRC 22015 / CBS 2517 / CECT 1963 / NBRC 1671 / NRRL Y-8276</strain>
    </source>
</reference>
<evidence type="ECO:0000259" key="8">
    <source>
        <dbReference type="SMART" id="SM01030"/>
    </source>
</evidence>
<dbReference type="InterPro" id="IPR018026">
    <property type="entry name" value="DNA_repair_Rad4-like"/>
</dbReference>
<dbReference type="GeneID" id="13884920"/>
<evidence type="ECO:0000256" key="6">
    <source>
        <dbReference type="ARBA" id="ARBA00023242"/>
    </source>
</evidence>
<evidence type="ECO:0000256" key="3">
    <source>
        <dbReference type="ARBA" id="ARBA00022763"/>
    </source>
</evidence>
<dbReference type="SMART" id="SM01030">
    <property type="entry name" value="BHD_1"/>
    <property type="match status" value="1"/>
</dbReference>
<dbReference type="Pfam" id="PF10403">
    <property type="entry name" value="BHD_1"/>
    <property type="match status" value="1"/>
</dbReference>
<feature type="compositionally biased region" description="Low complexity" evidence="7">
    <location>
        <begin position="759"/>
        <end position="770"/>
    </location>
</feature>
<evidence type="ECO:0000259" key="9">
    <source>
        <dbReference type="SMART" id="SM01031"/>
    </source>
</evidence>
<dbReference type="InterPro" id="IPR018328">
    <property type="entry name" value="Rad4_beta-hairpin_dom3"/>
</dbReference>
<dbReference type="eggNOG" id="KOG2179">
    <property type="taxonomic scope" value="Eukaryota"/>
</dbReference>
<dbReference type="GO" id="GO:0071942">
    <property type="term" value="C:XPC complex"/>
    <property type="evidence" value="ECO:0007669"/>
    <property type="project" value="TreeGrafter"/>
</dbReference>
<gene>
    <name evidence="11" type="primary">KAFR0B02470</name>
    <name evidence="11" type="ORF">KAFR_0B02470</name>
</gene>
<evidence type="ECO:0000313" key="11">
    <source>
        <dbReference type="EMBL" id="CCF56545.1"/>
    </source>
</evidence>
<sequence length="789" mass="91031">MDGDLPKEYFELIRKTLNEKKREAVSGRPLKRKKRRNTRSTTEDVQNSSVEVIDLESNSNDVQLATEVIDLDSGGGEAITMLNSEVSEDQHDDSVDSDEFEDVEDTDFENLNDISITINKEEKPVHKNKTARKNVCSNEERRKRKFIHMFYLLCLLINGFLRNEWLNNSKLLSRLGDLIPEKVFEQLHPRKDEDMPLRSTRKLLDGLKKCMEIWNKHWRITKRYESIGCYMRFWDEFDEKWSGYSQSLNKKMFIKNVLKGVGDRDLAAQGFVALLRSCNLNARLVISMQPPDFTNLRTLESLSNSAVNVSYDDMIKYPLFWCEVWDKFGKKWITIDPINLKTIEQIRNASKLEPRGGAPKRRNQLRYVIGYDRKQGTRDITRRYAQWLNSKTRKKRITKDKEGEEWFNRAIYALNRRKRTKIDDYEDAYFDQRNANEGMPDNLQDLKNHPYYILERDLGKNQIIKPNAKESGYLKLNNRVHGVLKVYERKNVINLKSGKQWYMEGRVLKTGARCKKVIRKKNVRLSNIDDDNEEERLYSIDDTEIYRPPLASAFGEITKNTFGNIEVFVPSMIPANCCLIESPVAIKAAKFIGIEFAPAVTGFKFERGKRSKPILSGVVVSKLYREAVETAIAGIENSIEEDERKGFELNALEQWNKFLLKLRIKSQLNQVYGTVVEAEKKSVPVETPEAGGFFVTGSESVVGPNISNLNDCNVEMNDGSATNLSDQYSEGEPMGGFLPVSTERTKNGNFEEKQESDNEFSNNDESSNEFGGTKGTDDEYEDFMNDMEL</sequence>
<feature type="compositionally biased region" description="Acidic residues" evidence="7">
    <location>
        <begin position="778"/>
        <end position="789"/>
    </location>
</feature>
<feature type="domain" description="Rad4 beta-hairpin" evidence="10">
    <location>
        <begin position="557"/>
        <end position="632"/>
    </location>
</feature>
<name>H2AQ95_KAZAF</name>
<feature type="region of interest" description="Disordered" evidence="7">
    <location>
        <begin position="717"/>
        <end position="789"/>
    </location>
</feature>
<dbReference type="EMBL" id="HE650822">
    <property type="protein sequence ID" value="CCF56545.1"/>
    <property type="molecule type" value="Genomic_DNA"/>
</dbReference>
<dbReference type="GO" id="GO:0000122">
    <property type="term" value="P:negative regulation of transcription by RNA polymerase II"/>
    <property type="evidence" value="ECO:0007669"/>
    <property type="project" value="EnsemblFungi"/>
</dbReference>
<dbReference type="GO" id="GO:0003697">
    <property type="term" value="F:single-stranded DNA binding"/>
    <property type="evidence" value="ECO:0007669"/>
    <property type="project" value="TreeGrafter"/>
</dbReference>
<dbReference type="InterPro" id="IPR004583">
    <property type="entry name" value="DNA_repair_Rad4"/>
</dbReference>
<feature type="domain" description="Rad4 beta-hairpin" evidence="8">
    <location>
        <begin position="435"/>
        <end position="493"/>
    </location>
</feature>
<dbReference type="GO" id="GO:0006289">
    <property type="term" value="P:nucleotide-excision repair"/>
    <property type="evidence" value="ECO:0007669"/>
    <property type="project" value="EnsemblFungi"/>
</dbReference>
<comment type="subcellular location">
    <subcellularLocation>
        <location evidence="1">Nucleus</location>
    </subcellularLocation>
</comment>
<dbReference type="InterPro" id="IPR018325">
    <property type="entry name" value="Rad4/PNGase_transGLS-fold"/>
</dbReference>
<dbReference type="GO" id="GO:0006298">
    <property type="term" value="P:mismatch repair"/>
    <property type="evidence" value="ECO:0007669"/>
    <property type="project" value="TreeGrafter"/>
</dbReference>
<accession>H2AQ95</accession>
<keyword evidence="4" id="KW-0238">DNA-binding</keyword>
<dbReference type="GO" id="GO:0005829">
    <property type="term" value="C:cytosol"/>
    <property type="evidence" value="ECO:0007669"/>
    <property type="project" value="EnsemblFungi"/>
</dbReference>
<evidence type="ECO:0000259" key="10">
    <source>
        <dbReference type="SMART" id="SM01032"/>
    </source>
</evidence>
<dbReference type="InterPro" id="IPR036985">
    <property type="entry name" value="Transglutaminase-like_sf"/>
</dbReference>
<dbReference type="PANTHER" id="PTHR12135:SF0">
    <property type="entry name" value="DNA REPAIR PROTEIN COMPLEMENTING XP-C CELLS"/>
    <property type="match status" value="1"/>
</dbReference>
<dbReference type="KEGG" id="kaf:KAFR_0B02470"/>
<dbReference type="AlphaFoldDB" id="H2AQ95"/>
<dbReference type="RefSeq" id="XP_003955680.1">
    <property type="nucleotide sequence ID" value="XM_003955631.1"/>
</dbReference>
<dbReference type="GO" id="GO:1990165">
    <property type="term" value="F:single-strand break-containing DNA binding"/>
    <property type="evidence" value="ECO:0007669"/>
    <property type="project" value="EnsemblFungi"/>
</dbReference>
<dbReference type="InParanoid" id="H2AQ95"/>
<dbReference type="Gene3D" id="3.30.70.2460">
    <property type="entry name" value="Rad4, beta-hairpin domain BHD3"/>
    <property type="match status" value="1"/>
</dbReference>
<dbReference type="GO" id="GO:0000111">
    <property type="term" value="C:nucleotide-excision repair factor 2 complex"/>
    <property type="evidence" value="ECO:0007669"/>
    <property type="project" value="EnsemblFungi"/>
</dbReference>
<dbReference type="PANTHER" id="PTHR12135">
    <property type="entry name" value="DNA REPAIR PROTEIN XP-C / RAD4"/>
    <property type="match status" value="1"/>
</dbReference>
<evidence type="ECO:0000256" key="2">
    <source>
        <dbReference type="ARBA" id="ARBA00009525"/>
    </source>
</evidence>
<comment type="similarity">
    <text evidence="2">Belongs to the XPC family.</text>
</comment>
<evidence type="ECO:0000256" key="7">
    <source>
        <dbReference type="SAM" id="MobiDB-lite"/>
    </source>
</evidence>
<dbReference type="Pfam" id="PF03835">
    <property type="entry name" value="Rad4"/>
    <property type="match status" value="1"/>
</dbReference>
<evidence type="ECO:0000256" key="1">
    <source>
        <dbReference type="ARBA" id="ARBA00004123"/>
    </source>
</evidence>
<evidence type="ECO:0000256" key="5">
    <source>
        <dbReference type="ARBA" id="ARBA00023204"/>
    </source>
</evidence>
<keyword evidence="5" id="KW-0234">DNA repair</keyword>
<dbReference type="Proteomes" id="UP000005220">
    <property type="component" value="Chromosome 2"/>
</dbReference>
<feature type="compositionally biased region" description="Basic residues" evidence="7">
    <location>
        <begin position="29"/>
        <end position="38"/>
    </location>
</feature>
<dbReference type="Gene3D" id="2.20.20.110">
    <property type="entry name" value="Rad4, beta-hairpin domain BHD1"/>
    <property type="match status" value="1"/>
</dbReference>
<dbReference type="FunCoup" id="H2AQ95">
    <property type="interactions" value="167"/>
</dbReference>
<feature type="region of interest" description="Disordered" evidence="7">
    <location>
        <begin position="22"/>
        <end position="50"/>
    </location>
</feature>
<dbReference type="SMART" id="SM01031">
    <property type="entry name" value="BHD_2"/>
    <property type="match status" value="1"/>
</dbReference>
<dbReference type="GO" id="GO:0006265">
    <property type="term" value="P:DNA topological change"/>
    <property type="evidence" value="ECO:0007669"/>
    <property type="project" value="EnsemblFungi"/>
</dbReference>
<organism evidence="11 12">
    <name type="scientific">Kazachstania africana (strain ATCC 22294 / BCRC 22015 / CBS 2517 / CECT 1963 / NBRC 1671 / NRRL Y-8276)</name>
    <name type="common">Yeast</name>
    <name type="synonym">Kluyveromyces africanus</name>
    <dbReference type="NCBI Taxonomy" id="1071382"/>
    <lineage>
        <taxon>Eukaryota</taxon>
        <taxon>Fungi</taxon>
        <taxon>Dikarya</taxon>
        <taxon>Ascomycota</taxon>
        <taxon>Saccharomycotina</taxon>
        <taxon>Saccharomycetes</taxon>
        <taxon>Saccharomycetales</taxon>
        <taxon>Saccharomycetaceae</taxon>
        <taxon>Kazachstania</taxon>
    </lineage>
</organism>
<dbReference type="Gene3D" id="3.30.60.290">
    <property type="entry name" value="Rad4, beta-hairpin domain BHD2"/>
    <property type="match status" value="1"/>
</dbReference>
<dbReference type="SUPFAM" id="SSF54001">
    <property type="entry name" value="Cysteine proteinases"/>
    <property type="match status" value="1"/>
</dbReference>
<dbReference type="InterPro" id="IPR018326">
    <property type="entry name" value="Rad4_beta-hairpin_dom1"/>
</dbReference>
<dbReference type="InterPro" id="IPR018327">
    <property type="entry name" value="BHD_2"/>
</dbReference>
<dbReference type="Pfam" id="PF10405">
    <property type="entry name" value="BHD_3"/>
    <property type="match status" value="1"/>
</dbReference>
<keyword evidence="6" id="KW-0539">Nucleus</keyword>
<dbReference type="Gene3D" id="3.90.260.10">
    <property type="entry name" value="Transglutaminase-like"/>
    <property type="match status" value="1"/>
</dbReference>